<comment type="caution">
    <text evidence="3">The sequence shown here is derived from an EMBL/GenBank/DDBJ whole genome shotgun (WGS) entry which is preliminary data.</text>
</comment>
<dbReference type="OrthoDB" id="9780884at2"/>
<accession>S1NHM3</accession>
<dbReference type="GO" id="GO:0008758">
    <property type="term" value="F:UDP-2,3-diacylglucosamine hydrolase activity"/>
    <property type="evidence" value="ECO:0007669"/>
    <property type="project" value="TreeGrafter"/>
</dbReference>
<dbReference type="Proteomes" id="UP000014113">
    <property type="component" value="Unassembled WGS sequence"/>
</dbReference>
<protein>
    <recommendedName>
        <fullName evidence="2">Calcineurin-like phosphoesterase domain-containing protein</fullName>
    </recommendedName>
</protein>
<reference evidence="3 4" key="1">
    <citation type="submission" date="2013-03" db="EMBL/GenBank/DDBJ databases">
        <title>The Genome Sequence of Enterococcus columbae ATCC_51263 (PacBio/Illumina hybrid assembly).</title>
        <authorList>
            <consortium name="The Broad Institute Genomics Platform"/>
            <consortium name="The Broad Institute Genome Sequencing Center for Infectious Disease"/>
            <person name="Earl A."/>
            <person name="Russ C."/>
            <person name="Gilmore M."/>
            <person name="Surin D."/>
            <person name="Walker B."/>
            <person name="Young S."/>
            <person name="Zeng Q."/>
            <person name="Gargeya S."/>
            <person name="Fitzgerald M."/>
            <person name="Haas B."/>
            <person name="Abouelleil A."/>
            <person name="Allen A.W."/>
            <person name="Alvarado L."/>
            <person name="Arachchi H.M."/>
            <person name="Berlin A.M."/>
            <person name="Chapman S.B."/>
            <person name="Gainer-Dewar J."/>
            <person name="Goldberg J."/>
            <person name="Griggs A."/>
            <person name="Gujja S."/>
            <person name="Hansen M."/>
            <person name="Howarth C."/>
            <person name="Imamovic A."/>
            <person name="Ireland A."/>
            <person name="Larimer J."/>
            <person name="McCowan C."/>
            <person name="Murphy C."/>
            <person name="Pearson M."/>
            <person name="Poon T.W."/>
            <person name="Priest M."/>
            <person name="Roberts A."/>
            <person name="Saif S."/>
            <person name="Shea T."/>
            <person name="Sisk P."/>
            <person name="Sykes S."/>
            <person name="Wortman J."/>
            <person name="Nusbaum C."/>
            <person name="Birren B."/>
        </authorList>
    </citation>
    <scope>NUCLEOTIDE SEQUENCE [LARGE SCALE GENOMIC DNA]</scope>
    <source>
        <strain evidence="3 4">ATCC 51263</strain>
    </source>
</reference>
<dbReference type="AlphaFoldDB" id="S1NHM3"/>
<dbReference type="EMBL" id="ASWJ01000009">
    <property type="protein sequence ID" value="EOW80289.1"/>
    <property type="molecule type" value="Genomic_DNA"/>
</dbReference>
<keyword evidence="1" id="KW-0812">Transmembrane</keyword>
<evidence type="ECO:0000259" key="2">
    <source>
        <dbReference type="Pfam" id="PF00149"/>
    </source>
</evidence>
<proteinExistence type="predicted"/>
<keyword evidence="1" id="KW-0472">Membrane</keyword>
<dbReference type="eggNOG" id="COG1408">
    <property type="taxonomic scope" value="Bacteria"/>
</dbReference>
<evidence type="ECO:0000313" key="3">
    <source>
        <dbReference type="EMBL" id="EOW80289.1"/>
    </source>
</evidence>
<feature type="domain" description="Calcineurin-like phosphoesterase" evidence="2">
    <location>
        <begin position="57"/>
        <end position="221"/>
    </location>
</feature>
<dbReference type="Pfam" id="PF00149">
    <property type="entry name" value="Metallophos"/>
    <property type="match status" value="1"/>
</dbReference>
<gene>
    <name evidence="3" type="ORF">I568_01989</name>
</gene>
<keyword evidence="1" id="KW-1133">Transmembrane helix</keyword>
<dbReference type="SUPFAM" id="SSF56300">
    <property type="entry name" value="Metallo-dependent phosphatases"/>
    <property type="match status" value="1"/>
</dbReference>
<evidence type="ECO:0000313" key="4">
    <source>
        <dbReference type="Proteomes" id="UP000014113"/>
    </source>
</evidence>
<sequence>MYWLLGIIGLLLIFYIYIVFIAPYLVSEKHYFVHKNSNELVDISKAYDVFDFNTIVTIAHFSDTHFSKHFQPKRINRLIRSTQRVKPSIIVFTGDLIEDYAKWSPKHSQKLINKLKRFSAPLGKIAILGNHDYKNDGQYFVQNIYREADFTLLKNEEIFGSMDQFSITVSGMDDYLAGKPQFTFEKTFSKWQILLVHEPDAVLKVPNLSHYDLVLTGHAHQKRRFLNRFKKSIKGAEYFTHGLYALTPKTILSICNRARRSFLSSRFRLVPEIVYYHLAKEPTDKPVQPTT</sequence>
<organism evidence="3 4">
    <name type="scientific">Enterococcus columbae DSM 7374 = ATCC 51263</name>
    <dbReference type="NCBI Taxonomy" id="1121865"/>
    <lineage>
        <taxon>Bacteria</taxon>
        <taxon>Bacillati</taxon>
        <taxon>Bacillota</taxon>
        <taxon>Bacilli</taxon>
        <taxon>Lactobacillales</taxon>
        <taxon>Enterococcaceae</taxon>
        <taxon>Enterococcus</taxon>
    </lineage>
</organism>
<dbReference type="InterPro" id="IPR004843">
    <property type="entry name" value="Calcineurin-like_PHP"/>
</dbReference>
<dbReference type="PANTHER" id="PTHR31302:SF25">
    <property type="entry name" value="PHOSPHOESTERASE"/>
    <property type="match status" value="1"/>
</dbReference>
<keyword evidence="4" id="KW-1185">Reference proteome</keyword>
<dbReference type="PANTHER" id="PTHR31302">
    <property type="entry name" value="TRANSMEMBRANE PROTEIN WITH METALLOPHOSPHOESTERASE DOMAIN-RELATED"/>
    <property type="match status" value="1"/>
</dbReference>
<dbReference type="GO" id="GO:0009245">
    <property type="term" value="P:lipid A biosynthetic process"/>
    <property type="evidence" value="ECO:0007669"/>
    <property type="project" value="TreeGrafter"/>
</dbReference>
<dbReference type="InterPro" id="IPR051158">
    <property type="entry name" value="Metallophosphoesterase_sf"/>
</dbReference>
<dbReference type="STRING" id="1121865.OMW_01375"/>
<dbReference type="RefSeq" id="WP_016183515.1">
    <property type="nucleotide sequence ID" value="NZ_JXKI01000004.1"/>
</dbReference>
<dbReference type="InterPro" id="IPR029052">
    <property type="entry name" value="Metallo-depent_PP-like"/>
</dbReference>
<dbReference type="Gene3D" id="3.60.21.10">
    <property type="match status" value="1"/>
</dbReference>
<dbReference type="PATRIC" id="fig|1121865.3.peg.1336"/>
<dbReference type="GO" id="GO:0016020">
    <property type="term" value="C:membrane"/>
    <property type="evidence" value="ECO:0007669"/>
    <property type="project" value="GOC"/>
</dbReference>
<evidence type="ECO:0000256" key="1">
    <source>
        <dbReference type="SAM" id="Phobius"/>
    </source>
</evidence>
<feature type="transmembrane region" description="Helical" evidence="1">
    <location>
        <begin position="6"/>
        <end position="26"/>
    </location>
</feature>
<name>S1NHM3_9ENTE</name>